<protein>
    <recommendedName>
        <fullName evidence="5">Conjugation TrbI family protein</fullName>
    </recommendedName>
</protein>
<dbReference type="AlphaFoldDB" id="K9XZH7"/>
<dbReference type="EMBL" id="CP003654">
    <property type="protein sequence ID" value="AFZ38000.1"/>
    <property type="molecule type" value="Genomic_DNA"/>
</dbReference>
<keyword evidence="4" id="KW-1185">Reference proteome</keyword>
<dbReference type="RefSeq" id="WP_015211913.1">
    <property type="nucleotide sequence ID" value="NC_019765.1"/>
</dbReference>
<dbReference type="KEGG" id="scs:Sta7437_4538"/>
<proteinExistence type="predicted"/>
<sequence>MTNIYTQSQETLTREDQIDLAGLDTEAEQPLEIEQQYRIKEDAPEQIPVEEKPLVRSLFIYGMTGLGLLFLIGIWQLMTPQQAPIKVVESPSEKQEPVGTPEVDYRGKLALRDQKHQLEQQQPTSAEVTKPTEPVTPAPIKQPTQPQTRSTPQSRVVRTAPISRPRTQPTPRPQAVRVESKPKIDPQQRWAQLSNFGRGVPIVSSQLAKNQTPTTKTTFVNNVADKSTTLTANVTNTPSPGSLGILNRQPVESTAKNNYQIAYGTTVTAEVSIPLLWDESVDSSSQPNKRFALILTNDLLASNGKVALSKGSVVVAESHSVNPDNRLVNASAIAIVYTDRQGSIQQRSLSPQKLTILGKQQQPLIAKGHFDRGGDYAKTDLLVSSLAGLGKVGEVFTQPNTTSSVVSSSFGSNVTTIVDNRNREVWSALLDGFFNPLAERISDRSLRQETELEQLPNIAVLEVGTEVSLIANDSFIID</sequence>
<keyword evidence="2" id="KW-1133">Transmembrane helix</keyword>
<evidence type="ECO:0000256" key="1">
    <source>
        <dbReference type="SAM" id="MobiDB-lite"/>
    </source>
</evidence>
<reference evidence="4" key="1">
    <citation type="journal article" date="2013" name="Proc. Natl. Acad. Sci. U.S.A.">
        <title>Improving the coverage of the cyanobacterial phylum using diversity-driven genome sequencing.</title>
        <authorList>
            <person name="Shih P.M."/>
            <person name="Wu D."/>
            <person name="Latifi A."/>
            <person name="Axen S.D."/>
            <person name="Fewer D.P."/>
            <person name="Talla E."/>
            <person name="Calteau A."/>
            <person name="Cai F."/>
            <person name="Tandeau de Marsac N."/>
            <person name="Rippka R."/>
            <person name="Herdman M."/>
            <person name="Sivonen K."/>
            <person name="Coursin T."/>
            <person name="Laurent T."/>
            <person name="Goodwin L."/>
            <person name="Nolan M."/>
            <person name="Davenport K.W."/>
            <person name="Han C.S."/>
            <person name="Rubin E.M."/>
            <person name="Eisen J.A."/>
            <person name="Woyke T."/>
            <person name="Gugger M."/>
            <person name="Kerfeld C.A."/>
        </authorList>
    </citation>
    <scope>NUCLEOTIDE SEQUENCE [LARGE SCALE GENOMIC DNA]</scope>
    <source>
        <strain evidence="4">ATCC 29371 / PCC 7437</strain>
        <plasmid evidence="4">Plasmid pSTA7437.01</plasmid>
    </source>
</reference>
<gene>
    <name evidence="3" type="ordered locus">Sta7437_4538</name>
</gene>
<evidence type="ECO:0000313" key="4">
    <source>
        <dbReference type="Proteomes" id="UP000010473"/>
    </source>
</evidence>
<evidence type="ECO:0000256" key="2">
    <source>
        <dbReference type="SAM" id="Phobius"/>
    </source>
</evidence>
<feature type="region of interest" description="Disordered" evidence="1">
    <location>
        <begin position="116"/>
        <end position="186"/>
    </location>
</feature>
<dbReference type="OrthoDB" id="508213at2"/>
<keyword evidence="3" id="KW-0614">Plasmid</keyword>
<accession>K9XZH7</accession>
<feature type="transmembrane region" description="Helical" evidence="2">
    <location>
        <begin position="58"/>
        <end position="78"/>
    </location>
</feature>
<keyword evidence="2" id="KW-0472">Membrane</keyword>
<keyword evidence="2" id="KW-0812">Transmembrane</keyword>
<name>K9XZH7_STAC7</name>
<evidence type="ECO:0008006" key="5">
    <source>
        <dbReference type="Google" id="ProtNLM"/>
    </source>
</evidence>
<feature type="compositionally biased region" description="Low complexity" evidence="1">
    <location>
        <begin position="142"/>
        <end position="155"/>
    </location>
</feature>
<organism evidence="3 4">
    <name type="scientific">Stanieria cyanosphaera (strain ATCC 29371 / PCC 7437)</name>
    <dbReference type="NCBI Taxonomy" id="111780"/>
    <lineage>
        <taxon>Bacteria</taxon>
        <taxon>Bacillati</taxon>
        <taxon>Cyanobacteriota</taxon>
        <taxon>Cyanophyceae</taxon>
        <taxon>Pleurocapsales</taxon>
        <taxon>Dermocarpellaceae</taxon>
        <taxon>Stanieria</taxon>
    </lineage>
</organism>
<dbReference type="HOGENOM" id="CLU_026907_0_0_3"/>
<evidence type="ECO:0000313" key="3">
    <source>
        <dbReference type="EMBL" id="AFZ38000.1"/>
    </source>
</evidence>
<geneLocation type="plasmid" evidence="3 4">
    <name>pSTA7437.01</name>
</geneLocation>
<dbReference type="Proteomes" id="UP000010473">
    <property type="component" value="Plasmid pSTA7437.01"/>
</dbReference>